<protein>
    <submittedName>
        <fullName evidence="1">Uncharacterized protein</fullName>
    </submittedName>
</protein>
<gene>
    <name evidence="1" type="ORF">L6452_18051</name>
</gene>
<reference evidence="1 2" key="2">
    <citation type="journal article" date="2022" name="Mol. Ecol. Resour.">
        <title>The genomes of chicory, endive, great burdock and yacon provide insights into Asteraceae paleo-polyploidization history and plant inulin production.</title>
        <authorList>
            <person name="Fan W."/>
            <person name="Wang S."/>
            <person name="Wang H."/>
            <person name="Wang A."/>
            <person name="Jiang F."/>
            <person name="Liu H."/>
            <person name="Zhao H."/>
            <person name="Xu D."/>
            <person name="Zhang Y."/>
        </authorList>
    </citation>
    <scope>NUCLEOTIDE SEQUENCE [LARGE SCALE GENOMIC DNA]</scope>
    <source>
        <strain evidence="2">cv. Niubang</strain>
    </source>
</reference>
<reference evidence="2" key="1">
    <citation type="journal article" date="2022" name="Mol. Ecol. Resour.">
        <title>The genomes of chicory, endive, great burdock and yacon provide insights into Asteraceae palaeo-polyploidization history and plant inulin production.</title>
        <authorList>
            <person name="Fan W."/>
            <person name="Wang S."/>
            <person name="Wang H."/>
            <person name="Wang A."/>
            <person name="Jiang F."/>
            <person name="Liu H."/>
            <person name="Zhao H."/>
            <person name="Xu D."/>
            <person name="Zhang Y."/>
        </authorList>
    </citation>
    <scope>NUCLEOTIDE SEQUENCE [LARGE SCALE GENOMIC DNA]</scope>
    <source>
        <strain evidence="2">cv. Niubang</strain>
    </source>
</reference>
<proteinExistence type="predicted"/>
<dbReference type="Proteomes" id="UP001055879">
    <property type="component" value="Linkage Group LG05"/>
</dbReference>
<organism evidence="1 2">
    <name type="scientific">Arctium lappa</name>
    <name type="common">Greater burdock</name>
    <name type="synonym">Lappa major</name>
    <dbReference type="NCBI Taxonomy" id="4217"/>
    <lineage>
        <taxon>Eukaryota</taxon>
        <taxon>Viridiplantae</taxon>
        <taxon>Streptophyta</taxon>
        <taxon>Embryophyta</taxon>
        <taxon>Tracheophyta</taxon>
        <taxon>Spermatophyta</taxon>
        <taxon>Magnoliopsida</taxon>
        <taxon>eudicotyledons</taxon>
        <taxon>Gunneridae</taxon>
        <taxon>Pentapetalae</taxon>
        <taxon>asterids</taxon>
        <taxon>campanulids</taxon>
        <taxon>Asterales</taxon>
        <taxon>Asteraceae</taxon>
        <taxon>Carduoideae</taxon>
        <taxon>Cardueae</taxon>
        <taxon>Arctiinae</taxon>
        <taxon>Arctium</taxon>
    </lineage>
</organism>
<evidence type="ECO:0000313" key="2">
    <source>
        <dbReference type="Proteomes" id="UP001055879"/>
    </source>
</evidence>
<comment type="caution">
    <text evidence="1">The sequence shown here is derived from an EMBL/GenBank/DDBJ whole genome shotgun (WGS) entry which is preliminary data.</text>
</comment>
<accession>A0ACB9C525</accession>
<name>A0ACB9C525_ARCLA</name>
<dbReference type="EMBL" id="CM042051">
    <property type="protein sequence ID" value="KAI3729394.1"/>
    <property type="molecule type" value="Genomic_DNA"/>
</dbReference>
<evidence type="ECO:0000313" key="1">
    <source>
        <dbReference type="EMBL" id="KAI3729394.1"/>
    </source>
</evidence>
<keyword evidence="2" id="KW-1185">Reference proteome</keyword>
<sequence length="87" mass="9549">MCKVSDFDESKHVDESKSGDRVDKGKVVEMDATATGEEKLAAQQCAEGVGDSGREWEGKHVDEVVVEKEEDVDTDESNSEDEDDVDL</sequence>